<accession>A0ABP7PSA3</accession>
<protein>
    <recommendedName>
        <fullName evidence="3">WG repeat-containing protein</fullName>
    </recommendedName>
</protein>
<dbReference type="InterPro" id="IPR032774">
    <property type="entry name" value="WG_beta_rep"/>
</dbReference>
<keyword evidence="2" id="KW-1185">Reference proteome</keyword>
<dbReference type="EMBL" id="BAABAK010000011">
    <property type="protein sequence ID" value="GAA3970231.1"/>
    <property type="molecule type" value="Genomic_DNA"/>
</dbReference>
<dbReference type="PANTHER" id="PTHR37841:SF1">
    <property type="entry name" value="DUF3298 DOMAIN-CONTAINING PROTEIN"/>
    <property type="match status" value="1"/>
</dbReference>
<dbReference type="Pfam" id="PF14903">
    <property type="entry name" value="WG_beta_rep"/>
    <property type="match status" value="3"/>
</dbReference>
<evidence type="ECO:0000313" key="2">
    <source>
        <dbReference type="Proteomes" id="UP001501081"/>
    </source>
</evidence>
<name>A0ABP7PSA3_9SPHI</name>
<reference evidence="2" key="1">
    <citation type="journal article" date="2019" name="Int. J. Syst. Evol. Microbiol.">
        <title>The Global Catalogue of Microorganisms (GCM) 10K type strain sequencing project: providing services to taxonomists for standard genome sequencing and annotation.</title>
        <authorList>
            <consortium name="The Broad Institute Genomics Platform"/>
            <consortium name="The Broad Institute Genome Sequencing Center for Infectious Disease"/>
            <person name="Wu L."/>
            <person name="Ma J."/>
        </authorList>
    </citation>
    <scope>NUCLEOTIDE SEQUENCE [LARGE SCALE GENOMIC DNA]</scope>
    <source>
        <strain evidence="2">JCM 17338</strain>
    </source>
</reference>
<evidence type="ECO:0000313" key="1">
    <source>
        <dbReference type="EMBL" id="GAA3970231.1"/>
    </source>
</evidence>
<dbReference type="SUPFAM" id="SSF69360">
    <property type="entry name" value="Cell wall binding repeat"/>
    <property type="match status" value="1"/>
</dbReference>
<organism evidence="1 2">
    <name type="scientific">Pedobacter ginsengiterrae</name>
    <dbReference type="NCBI Taxonomy" id="871696"/>
    <lineage>
        <taxon>Bacteria</taxon>
        <taxon>Pseudomonadati</taxon>
        <taxon>Bacteroidota</taxon>
        <taxon>Sphingobacteriia</taxon>
        <taxon>Sphingobacteriales</taxon>
        <taxon>Sphingobacteriaceae</taxon>
        <taxon>Pedobacter</taxon>
    </lineage>
</organism>
<evidence type="ECO:0008006" key="3">
    <source>
        <dbReference type="Google" id="ProtNLM"/>
    </source>
</evidence>
<gene>
    <name evidence="1" type="ORF">GCM10022246_23480</name>
</gene>
<sequence>MSHRIYIYNVAKPTQSQQTDVMVSEWGYDVPLLLQALLVDGGFIDDNTYNNHVNFNNQGLYFNAKPCIDHIKKIYLLIENQHHGLVDNLETFLSAKEKLFAYLDKLEEVHFHLDAWDVFNMTNKSHEAQAKQLLLDIKQNNAVFTRALEADDVSLIDFNAFNKNATLGFDSFKALLNYPDYEYGWAHIWQKFEEEADVEIFEIDGLWGLKSEEGNVLFEPFFDEFYGFEQGTTAVVSKAGKFGYINKTGKIIIPLSYDDGFDFEGDCAIVKLDGKFGLVNLDGQIKMAPIYNDIYLISAPNIFYCAKLEEKYGIIDVNSNSILPFDFNNKFEADESGKFFYVRENDSENSLVYAHQFLLLGRYDPKLINVIEMEETIVYEVKKHQNAAANLLISDNALVLIDGYQEIIEFYTDLLLIRKNNKFGLYKTDGKSALGFECYKIEDLNVLFDVPVNTFFKEITEENIYKPYCVLKLIVDYKNGLLFHIQGFNSVVFPLIYDDIKYIGDEFFGVKKGDKWAVFDITSKAFSNFIYDELINVISYSGIAYGLKEDMVYMIAKTGVELANKFHLQDYVDANGDYDYYYFTTEIQEKIQFYIDSN</sequence>
<dbReference type="RefSeq" id="WP_344767228.1">
    <property type="nucleotide sequence ID" value="NZ_BAABAK010000011.1"/>
</dbReference>
<dbReference type="Proteomes" id="UP001501081">
    <property type="component" value="Unassembled WGS sequence"/>
</dbReference>
<proteinExistence type="predicted"/>
<comment type="caution">
    <text evidence="1">The sequence shown here is derived from an EMBL/GenBank/DDBJ whole genome shotgun (WGS) entry which is preliminary data.</text>
</comment>
<dbReference type="PANTHER" id="PTHR37841">
    <property type="entry name" value="GLR2918 PROTEIN"/>
    <property type="match status" value="1"/>
</dbReference>